<comment type="caution">
    <text evidence="2">The sequence shown here is derived from an EMBL/GenBank/DDBJ whole genome shotgun (WGS) entry which is preliminary data.</text>
</comment>
<evidence type="ECO:0000256" key="1">
    <source>
        <dbReference type="SAM" id="SignalP"/>
    </source>
</evidence>
<evidence type="ECO:0000313" key="2">
    <source>
        <dbReference type="EMBL" id="CAF1379109.1"/>
    </source>
</evidence>
<gene>
    <name evidence="2" type="ORF">GPM918_LOCUS32242</name>
    <name evidence="3" type="ORF">SRO942_LOCUS32906</name>
</gene>
<dbReference type="Proteomes" id="UP000681722">
    <property type="component" value="Unassembled WGS sequence"/>
</dbReference>
<sequence>MKGLGITVVVPLVIVLINVSSSYGAKQRHPPVLRYYFIDIDSKTNNLLVINSRTNKFQYRHNRSEIVNLNEEKVLAEIDFAFANRLYTANFVLFKKGNGVPIMDAPDGIYSDDLILPAITGTITEQSTWFYRTTELIYDHKKIIIKRKLIKEHFKIYEEQDKSHLLAEFYHELKWKYSRYRLNIYSNDHIDLIYFLCGVVCYQQTMLKLD</sequence>
<feature type="chain" id="PRO_5036227880" evidence="1">
    <location>
        <begin position="25"/>
        <end position="210"/>
    </location>
</feature>
<dbReference type="EMBL" id="CAJOBC010080367">
    <property type="protein sequence ID" value="CAF4272418.1"/>
    <property type="molecule type" value="Genomic_DNA"/>
</dbReference>
<keyword evidence="4" id="KW-1185">Reference proteome</keyword>
<dbReference type="EMBL" id="CAJNOQ010016346">
    <property type="protein sequence ID" value="CAF1379109.1"/>
    <property type="molecule type" value="Genomic_DNA"/>
</dbReference>
<accession>A0A815J8T8</accession>
<evidence type="ECO:0000313" key="3">
    <source>
        <dbReference type="EMBL" id="CAF4272418.1"/>
    </source>
</evidence>
<feature type="signal peptide" evidence="1">
    <location>
        <begin position="1"/>
        <end position="24"/>
    </location>
</feature>
<dbReference type="AlphaFoldDB" id="A0A815J8T8"/>
<organism evidence="2 4">
    <name type="scientific">Didymodactylos carnosus</name>
    <dbReference type="NCBI Taxonomy" id="1234261"/>
    <lineage>
        <taxon>Eukaryota</taxon>
        <taxon>Metazoa</taxon>
        <taxon>Spiralia</taxon>
        <taxon>Gnathifera</taxon>
        <taxon>Rotifera</taxon>
        <taxon>Eurotatoria</taxon>
        <taxon>Bdelloidea</taxon>
        <taxon>Philodinida</taxon>
        <taxon>Philodinidae</taxon>
        <taxon>Didymodactylos</taxon>
    </lineage>
</organism>
<proteinExistence type="predicted"/>
<protein>
    <submittedName>
        <fullName evidence="2">Uncharacterized protein</fullName>
    </submittedName>
</protein>
<dbReference type="Proteomes" id="UP000663829">
    <property type="component" value="Unassembled WGS sequence"/>
</dbReference>
<keyword evidence="1" id="KW-0732">Signal</keyword>
<evidence type="ECO:0000313" key="4">
    <source>
        <dbReference type="Proteomes" id="UP000663829"/>
    </source>
</evidence>
<reference evidence="2" key="1">
    <citation type="submission" date="2021-02" db="EMBL/GenBank/DDBJ databases">
        <authorList>
            <person name="Nowell W R."/>
        </authorList>
    </citation>
    <scope>NUCLEOTIDE SEQUENCE</scope>
</reference>
<name>A0A815J8T8_9BILA</name>